<evidence type="ECO:0000256" key="4">
    <source>
        <dbReference type="ARBA" id="ARBA00022729"/>
    </source>
</evidence>
<keyword evidence="3" id="KW-0964">Secreted</keyword>
<evidence type="ECO:0000256" key="2">
    <source>
        <dbReference type="ARBA" id="ARBA00006648"/>
    </source>
</evidence>
<protein>
    <recommendedName>
        <fullName evidence="10">Nematode fatty acid retinoid binding protein</fullName>
    </recommendedName>
</protein>
<gene>
    <name evidence="8" type="ORF">CYNAS_LOCUS10220</name>
</gene>
<evidence type="ECO:0000256" key="7">
    <source>
        <dbReference type="SAM" id="SignalP"/>
    </source>
</evidence>
<comment type="caution">
    <text evidence="8">The sequence shown here is derived from an EMBL/GenBank/DDBJ whole genome shotgun (WGS) entry which is preliminary data.</text>
</comment>
<keyword evidence="5" id="KW-0175">Coiled coil</keyword>
<dbReference type="Pfam" id="PF05823">
    <property type="entry name" value="Gp-FAR-1"/>
    <property type="match status" value="1"/>
</dbReference>
<evidence type="ECO:0000256" key="1">
    <source>
        <dbReference type="ARBA" id="ARBA00004613"/>
    </source>
</evidence>
<evidence type="ECO:0000256" key="5">
    <source>
        <dbReference type="ARBA" id="ARBA00023054"/>
    </source>
</evidence>
<evidence type="ECO:0000256" key="6">
    <source>
        <dbReference type="ARBA" id="ARBA00023121"/>
    </source>
</evidence>
<dbReference type="GO" id="GO:0005576">
    <property type="term" value="C:extracellular region"/>
    <property type="evidence" value="ECO:0007669"/>
    <property type="project" value="UniProtKB-SubCell"/>
</dbReference>
<dbReference type="EMBL" id="CATQJL010000223">
    <property type="protein sequence ID" value="CAJ0598237.1"/>
    <property type="molecule type" value="Genomic_DNA"/>
</dbReference>
<keyword evidence="4 7" id="KW-0732">Signal</keyword>
<reference evidence="8" key="1">
    <citation type="submission" date="2023-07" db="EMBL/GenBank/DDBJ databases">
        <authorList>
            <consortium name="CYATHOMIX"/>
        </authorList>
    </citation>
    <scope>NUCLEOTIDE SEQUENCE</scope>
    <source>
        <strain evidence="8">N/A</strain>
    </source>
</reference>
<sequence>MIKSLIVICSFLNAVVLTLKFSDVINFSKQYMEVPIEANKLASNLSSEEKAGLKVLWFNFELLPVEAKEIINNLNDKEITVLTEVGSATASDSEEEFVAEVTKKSPELGAKIKKVNDMMDKKIATLKPEGQAFTKKIMDFVEMSKYFDNPKEASPSAVKDLTLGVIEKYKTLSDNAKEDIKKEFPALAAFLTSEETVKRLQEH</sequence>
<evidence type="ECO:0000313" key="9">
    <source>
        <dbReference type="Proteomes" id="UP001176961"/>
    </source>
</evidence>
<evidence type="ECO:0000313" key="8">
    <source>
        <dbReference type="EMBL" id="CAJ0598237.1"/>
    </source>
</evidence>
<keyword evidence="9" id="KW-1185">Reference proteome</keyword>
<dbReference type="GO" id="GO:0008289">
    <property type="term" value="F:lipid binding"/>
    <property type="evidence" value="ECO:0007669"/>
    <property type="project" value="UniProtKB-KW"/>
</dbReference>
<dbReference type="PANTHER" id="PTHR31418:SF3">
    <property type="entry name" value="FATTY ACID_RETINOL BINDING PROTEIN"/>
    <property type="match status" value="1"/>
</dbReference>
<comment type="subcellular location">
    <subcellularLocation>
        <location evidence="1">Secreted</location>
    </subcellularLocation>
</comment>
<feature type="signal peptide" evidence="7">
    <location>
        <begin position="1"/>
        <end position="18"/>
    </location>
</feature>
<comment type="similarity">
    <text evidence="2">Belongs to the fatty-acid and retinol-binding protein (FARBP) family.</text>
</comment>
<dbReference type="AlphaFoldDB" id="A0AA36M624"/>
<dbReference type="Proteomes" id="UP001176961">
    <property type="component" value="Unassembled WGS sequence"/>
</dbReference>
<evidence type="ECO:0000256" key="3">
    <source>
        <dbReference type="ARBA" id="ARBA00022525"/>
    </source>
</evidence>
<name>A0AA36M624_CYLNA</name>
<dbReference type="Gene3D" id="1.20.120.1100">
    <property type="match status" value="1"/>
</dbReference>
<proteinExistence type="inferred from homology"/>
<dbReference type="InterPro" id="IPR008632">
    <property type="entry name" value="Gp-FAR-1"/>
</dbReference>
<evidence type="ECO:0008006" key="10">
    <source>
        <dbReference type="Google" id="ProtNLM"/>
    </source>
</evidence>
<keyword evidence="6" id="KW-0446">Lipid-binding</keyword>
<feature type="chain" id="PRO_5041366855" description="Nematode fatty acid retinoid binding protein" evidence="7">
    <location>
        <begin position="19"/>
        <end position="203"/>
    </location>
</feature>
<accession>A0AA36M624</accession>
<dbReference type="PANTHER" id="PTHR31418">
    <property type="entry name" value="FATTY-ACID AND RETINOL-BINDING PROTEIN 1"/>
    <property type="match status" value="1"/>
</dbReference>
<organism evidence="8 9">
    <name type="scientific">Cylicocyclus nassatus</name>
    <name type="common">Nematode worm</name>
    <dbReference type="NCBI Taxonomy" id="53992"/>
    <lineage>
        <taxon>Eukaryota</taxon>
        <taxon>Metazoa</taxon>
        <taxon>Ecdysozoa</taxon>
        <taxon>Nematoda</taxon>
        <taxon>Chromadorea</taxon>
        <taxon>Rhabditida</taxon>
        <taxon>Rhabditina</taxon>
        <taxon>Rhabditomorpha</taxon>
        <taxon>Strongyloidea</taxon>
        <taxon>Strongylidae</taxon>
        <taxon>Cylicocyclus</taxon>
    </lineage>
</organism>